<evidence type="ECO:0000313" key="6">
    <source>
        <dbReference type="EMBL" id="EXX62338.1"/>
    </source>
</evidence>
<keyword evidence="4" id="KW-0067">ATP-binding</keyword>
<dbReference type="PANTHER" id="PTHR44329:SF288">
    <property type="entry name" value="MITOGEN-ACTIVATED PROTEIN KINASE KINASE KINASE 20"/>
    <property type="match status" value="1"/>
</dbReference>
<feature type="domain" description="Protein kinase" evidence="5">
    <location>
        <begin position="101"/>
        <end position="378"/>
    </location>
</feature>
<dbReference type="GO" id="GO:0005524">
    <property type="term" value="F:ATP binding"/>
    <property type="evidence" value="ECO:0007669"/>
    <property type="project" value="UniProtKB-KW"/>
</dbReference>
<keyword evidence="1" id="KW-0808">Transferase</keyword>
<evidence type="ECO:0000256" key="2">
    <source>
        <dbReference type="ARBA" id="ARBA00022741"/>
    </source>
</evidence>
<dbReference type="InterPro" id="IPR011009">
    <property type="entry name" value="Kinase-like_dom_sf"/>
</dbReference>
<gene>
    <name evidence="6" type="ORF">RirG_162750</name>
</gene>
<dbReference type="AlphaFoldDB" id="A0A015M674"/>
<protein>
    <submittedName>
        <fullName evidence="6">Ssk22p</fullName>
    </submittedName>
</protein>
<evidence type="ECO:0000313" key="7">
    <source>
        <dbReference type="Proteomes" id="UP000022910"/>
    </source>
</evidence>
<accession>A0A015M674</accession>
<dbReference type="Gene3D" id="1.10.510.10">
    <property type="entry name" value="Transferase(Phosphotransferase) domain 1"/>
    <property type="match status" value="1"/>
</dbReference>
<organism evidence="6 7">
    <name type="scientific">Rhizophagus irregularis (strain DAOM 197198w)</name>
    <name type="common">Glomus intraradices</name>
    <dbReference type="NCBI Taxonomy" id="1432141"/>
    <lineage>
        <taxon>Eukaryota</taxon>
        <taxon>Fungi</taxon>
        <taxon>Fungi incertae sedis</taxon>
        <taxon>Mucoromycota</taxon>
        <taxon>Glomeromycotina</taxon>
        <taxon>Glomeromycetes</taxon>
        <taxon>Glomerales</taxon>
        <taxon>Glomeraceae</taxon>
        <taxon>Rhizophagus</taxon>
    </lineage>
</organism>
<proteinExistence type="predicted"/>
<keyword evidence="7" id="KW-1185">Reference proteome</keyword>
<dbReference type="PRINTS" id="PR00109">
    <property type="entry name" value="TYRKINASE"/>
</dbReference>
<evidence type="ECO:0000256" key="4">
    <source>
        <dbReference type="ARBA" id="ARBA00022840"/>
    </source>
</evidence>
<comment type="caution">
    <text evidence="6">The sequence shown here is derived from an EMBL/GenBank/DDBJ whole genome shotgun (WGS) entry which is preliminary data.</text>
</comment>
<dbReference type="EMBL" id="JEMT01024764">
    <property type="protein sequence ID" value="EXX62338.1"/>
    <property type="molecule type" value="Genomic_DNA"/>
</dbReference>
<dbReference type="GO" id="GO:0004674">
    <property type="term" value="F:protein serine/threonine kinase activity"/>
    <property type="evidence" value="ECO:0007669"/>
    <property type="project" value="TreeGrafter"/>
</dbReference>
<dbReference type="Pfam" id="PF07714">
    <property type="entry name" value="PK_Tyr_Ser-Thr"/>
    <property type="match status" value="1"/>
</dbReference>
<dbReference type="OrthoDB" id="2372947at2759"/>
<dbReference type="InterPro" id="IPR001245">
    <property type="entry name" value="Ser-Thr/Tyr_kinase_cat_dom"/>
</dbReference>
<dbReference type="PANTHER" id="PTHR44329">
    <property type="entry name" value="SERINE/THREONINE-PROTEIN KINASE TNNI3K-RELATED"/>
    <property type="match status" value="1"/>
</dbReference>
<dbReference type="HOGENOM" id="CLU_000288_7_34_1"/>
<reference evidence="6 7" key="1">
    <citation type="submission" date="2014-02" db="EMBL/GenBank/DDBJ databases">
        <title>Single nucleus genome sequencing reveals high similarity among nuclei of an endomycorrhizal fungus.</title>
        <authorList>
            <person name="Lin K."/>
            <person name="Geurts R."/>
            <person name="Zhang Z."/>
            <person name="Limpens E."/>
            <person name="Saunders D.G."/>
            <person name="Mu D."/>
            <person name="Pang E."/>
            <person name="Cao H."/>
            <person name="Cha H."/>
            <person name="Lin T."/>
            <person name="Zhou Q."/>
            <person name="Shang Y."/>
            <person name="Li Y."/>
            <person name="Ivanov S."/>
            <person name="Sharma T."/>
            <person name="Velzen R.V."/>
            <person name="Ruijter N.D."/>
            <person name="Aanen D.K."/>
            <person name="Win J."/>
            <person name="Kamoun S."/>
            <person name="Bisseling T."/>
            <person name="Huang S."/>
        </authorList>
    </citation>
    <scope>NUCLEOTIDE SEQUENCE [LARGE SCALE GENOMIC DNA]</scope>
    <source>
        <strain evidence="7">DAOM197198w</strain>
    </source>
</reference>
<dbReference type="InterPro" id="IPR051681">
    <property type="entry name" value="Ser/Thr_Kinases-Pseudokinases"/>
</dbReference>
<dbReference type="Proteomes" id="UP000022910">
    <property type="component" value="Unassembled WGS sequence"/>
</dbReference>
<evidence type="ECO:0000259" key="5">
    <source>
        <dbReference type="PROSITE" id="PS50011"/>
    </source>
</evidence>
<dbReference type="InterPro" id="IPR000719">
    <property type="entry name" value="Prot_kinase_dom"/>
</dbReference>
<keyword evidence="3" id="KW-0418">Kinase</keyword>
<keyword evidence="2" id="KW-0547">Nucleotide-binding</keyword>
<name>A0A015M674_RHIIW</name>
<sequence length="486" mass="56359">MIEQLTNYKHKIDFLLSDNMQLCQQAQTTVKQNRKAYKKCNECNKRRKPSAEDYQICRMCHKSKIIFKSSGNKAIDDFIKYTQINFVSENGKMEFVAYDQFKNIEFIAEGGFSKIYKATWVDGPIINWCNVIRDDANISRNNNYTVVLKKLHNSKNFTTKELNEIYSDRKTYNSNISQYFGITQDPITKDIMIVMAYYNSGDLIRYISNDFYNINWETKLFRLRNIIFGLENIHNSDIIHRDLHSGNIFIGKNIYGNESTYVGDLGISKSATESTDNNENYGIIPYMAPEIFQGQKYTNASDIYSFGMIMWEFMTGRRPFWDRNHDTELIIDIWDGLRPPIVTNAPEGYIELMKECWHSDPEKRPTATDLFGKIQNMLRNKNPTEIIESLDIGSVTTNNPGAIYKSRPLSSMINSAMSLRSSRSLSINLGTGKRKIEDLVTDNNDGQCIKKEKLCENEINEYLTNEIKFDINMNFNQSHKPHNKGK</sequence>
<evidence type="ECO:0000256" key="3">
    <source>
        <dbReference type="ARBA" id="ARBA00022777"/>
    </source>
</evidence>
<dbReference type="SUPFAM" id="SSF56112">
    <property type="entry name" value="Protein kinase-like (PK-like)"/>
    <property type="match status" value="1"/>
</dbReference>
<evidence type="ECO:0000256" key="1">
    <source>
        <dbReference type="ARBA" id="ARBA00022679"/>
    </source>
</evidence>
<dbReference type="PROSITE" id="PS50011">
    <property type="entry name" value="PROTEIN_KINASE_DOM"/>
    <property type="match status" value="1"/>
</dbReference>